<keyword evidence="11" id="KW-0732">Signal</keyword>
<dbReference type="SUPFAM" id="SSF48726">
    <property type="entry name" value="Immunoglobulin"/>
    <property type="match status" value="5"/>
</dbReference>
<dbReference type="GO" id="GO:0005886">
    <property type="term" value="C:plasma membrane"/>
    <property type="evidence" value="ECO:0007669"/>
    <property type="project" value="TreeGrafter"/>
</dbReference>
<protein>
    <recommendedName>
        <fullName evidence="12">Ig-like domain-containing protein</fullName>
    </recommendedName>
</protein>
<evidence type="ECO:0000256" key="5">
    <source>
        <dbReference type="ARBA" id="ARBA00023136"/>
    </source>
</evidence>
<dbReference type="Proteomes" id="UP001181693">
    <property type="component" value="Unassembled WGS sequence"/>
</dbReference>
<name>A0AAV2ZVQ9_PYXAD</name>
<dbReference type="CDD" id="cd00096">
    <property type="entry name" value="Ig"/>
    <property type="match status" value="1"/>
</dbReference>
<dbReference type="InterPro" id="IPR036179">
    <property type="entry name" value="Ig-like_dom_sf"/>
</dbReference>
<dbReference type="InterPro" id="IPR003598">
    <property type="entry name" value="Ig_sub2"/>
</dbReference>
<gene>
    <name evidence="13" type="ORF">GDO54_003565</name>
</gene>
<dbReference type="InterPro" id="IPR051116">
    <property type="entry name" value="Surface_Rcpt/Adhesion_Mol"/>
</dbReference>
<sequence>MHLLLLISGCLLGCTGVWGQHDHHMTKDEKKVIVGEKVVLPCKVFRPDESVTVHWFYAIPESKDNNVQKILTAGPKGTTIEESELKSRVSLKNNSKLVIDSVQAQDSKQYICRVQFQNGVTKESNVQLSTYKTPSEPELKMEQNGLLVTKEAVQIATCESNNGYPAPTIKWYKNETPLRSGENGVDILTQVTTGSTGLKTVTSILKAPIAKSDASAFFYCDVSYSLPSGERMMESDRKNITVHYPTTLVHVYIKSPSKMIKEGDIVDLICEGDGNPQPTYSLYRKGEDKTLKEDAPYSWKVSRGDSGTYVCKSLDMESFSDLEAETELNVYFLDPPVLSLESPVTVDLHSKLTISCQANASNLTVIHWKQDGKTIANGPVLNLDFVDYDATGLYTCVAEIPNVPELTKSKDIKVTVQGSPRVSVTSQVIEVQEGETLTTNCTAIGYPLPQITWFINGVEVTSQAVIYNNNDYKVTSELTLLVNQDLINETLTCMAFNSFNRSMEYIQLLEESMTTPFSFTTSLDFLSTGTNEKESGIQGTTAEPMGTRAPEPESRTDKSYGIVIVIVIICILALAVLGAVLYFLYKKGRIPCGRSGKKEITNPDAKDKIIVEMKPDSPAEESVLLTGTQEKKPSDQEKYIDLRN</sequence>
<dbReference type="SMART" id="SM00406">
    <property type="entry name" value="IGv"/>
    <property type="match status" value="1"/>
</dbReference>
<dbReference type="Pfam" id="PF13927">
    <property type="entry name" value="Ig_3"/>
    <property type="match status" value="2"/>
</dbReference>
<evidence type="ECO:0000313" key="13">
    <source>
        <dbReference type="EMBL" id="DBA16142.1"/>
    </source>
</evidence>
<keyword evidence="8" id="KW-0393">Immunoglobulin domain</keyword>
<dbReference type="PANTHER" id="PTHR11973">
    <property type="entry name" value="CELL SURFACE GLYCOPROTEIN MUC18-RELATED"/>
    <property type="match status" value="1"/>
</dbReference>
<feature type="domain" description="Ig-like" evidence="12">
    <location>
        <begin position="335"/>
        <end position="413"/>
    </location>
</feature>
<dbReference type="InterPro" id="IPR007110">
    <property type="entry name" value="Ig-like_dom"/>
</dbReference>
<feature type="domain" description="Ig-like" evidence="12">
    <location>
        <begin position="137"/>
        <end position="241"/>
    </location>
</feature>
<keyword evidence="6" id="KW-1015">Disulfide bond</keyword>
<evidence type="ECO:0000256" key="7">
    <source>
        <dbReference type="ARBA" id="ARBA00023180"/>
    </source>
</evidence>
<feature type="region of interest" description="Disordered" evidence="9">
    <location>
        <begin position="616"/>
        <end position="644"/>
    </location>
</feature>
<dbReference type="Pfam" id="PF00047">
    <property type="entry name" value="ig"/>
    <property type="match status" value="1"/>
</dbReference>
<evidence type="ECO:0000256" key="10">
    <source>
        <dbReference type="SAM" id="Phobius"/>
    </source>
</evidence>
<evidence type="ECO:0000256" key="1">
    <source>
        <dbReference type="ARBA" id="ARBA00004479"/>
    </source>
</evidence>
<dbReference type="GO" id="GO:0005055">
    <property type="term" value="F:laminin receptor activity"/>
    <property type="evidence" value="ECO:0007669"/>
    <property type="project" value="TreeGrafter"/>
</dbReference>
<evidence type="ECO:0000256" key="2">
    <source>
        <dbReference type="ARBA" id="ARBA00022692"/>
    </source>
</evidence>
<dbReference type="InterPro" id="IPR013162">
    <property type="entry name" value="CD80_C2-set"/>
</dbReference>
<accession>A0AAV2ZVQ9</accession>
<proteinExistence type="predicted"/>
<evidence type="ECO:0000313" key="14">
    <source>
        <dbReference type="Proteomes" id="UP001181693"/>
    </source>
</evidence>
<dbReference type="PROSITE" id="PS50835">
    <property type="entry name" value="IG_LIKE"/>
    <property type="match status" value="5"/>
</dbReference>
<evidence type="ECO:0000256" key="9">
    <source>
        <dbReference type="SAM" id="MobiDB-lite"/>
    </source>
</evidence>
<feature type="domain" description="Ig-like" evidence="12">
    <location>
        <begin position="420"/>
        <end position="504"/>
    </location>
</feature>
<comment type="subcellular location">
    <subcellularLocation>
        <location evidence="1">Membrane</location>
        <topology evidence="1">Single-pass type I membrane protein</topology>
    </subcellularLocation>
</comment>
<keyword evidence="3" id="KW-0677">Repeat</keyword>
<evidence type="ECO:0000256" key="3">
    <source>
        <dbReference type="ARBA" id="ARBA00022737"/>
    </source>
</evidence>
<keyword evidence="5 10" id="KW-0472">Membrane</keyword>
<organism evidence="13 14">
    <name type="scientific">Pyxicephalus adspersus</name>
    <name type="common">African bullfrog</name>
    <dbReference type="NCBI Taxonomy" id="30357"/>
    <lineage>
        <taxon>Eukaryota</taxon>
        <taxon>Metazoa</taxon>
        <taxon>Chordata</taxon>
        <taxon>Craniata</taxon>
        <taxon>Vertebrata</taxon>
        <taxon>Euteleostomi</taxon>
        <taxon>Amphibia</taxon>
        <taxon>Batrachia</taxon>
        <taxon>Anura</taxon>
        <taxon>Neobatrachia</taxon>
        <taxon>Ranoidea</taxon>
        <taxon>Pyxicephalidae</taxon>
        <taxon>Pyxicephalinae</taxon>
        <taxon>Pyxicephalus</taxon>
    </lineage>
</organism>
<feature type="region of interest" description="Disordered" evidence="9">
    <location>
        <begin position="530"/>
        <end position="555"/>
    </location>
</feature>
<dbReference type="InterPro" id="IPR013783">
    <property type="entry name" value="Ig-like_fold"/>
</dbReference>
<dbReference type="SMART" id="SM00408">
    <property type="entry name" value="IGc2"/>
    <property type="match status" value="4"/>
</dbReference>
<keyword evidence="2 10" id="KW-0812">Transmembrane</keyword>
<evidence type="ECO:0000256" key="8">
    <source>
        <dbReference type="ARBA" id="ARBA00023319"/>
    </source>
</evidence>
<dbReference type="InterPro" id="IPR013151">
    <property type="entry name" value="Immunoglobulin_dom"/>
</dbReference>
<feature type="domain" description="Ig-like" evidence="12">
    <location>
        <begin position="35"/>
        <end position="129"/>
    </location>
</feature>
<keyword evidence="7" id="KW-0325">Glycoprotein</keyword>
<dbReference type="EMBL" id="DYDO01000011">
    <property type="protein sequence ID" value="DBA16142.1"/>
    <property type="molecule type" value="Genomic_DNA"/>
</dbReference>
<keyword evidence="14" id="KW-1185">Reference proteome</keyword>
<feature type="domain" description="Ig-like" evidence="12">
    <location>
        <begin position="245"/>
        <end position="329"/>
    </location>
</feature>
<dbReference type="SMART" id="SM00409">
    <property type="entry name" value="IG"/>
    <property type="match status" value="4"/>
</dbReference>
<feature type="compositionally biased region" description="Basic and acidic residues" evidence="9">
    <location>
        <begin position="629"/>
        <end position="644"/>
    </location>
</feature>
<comment type="caution">
    <text evidence="13">The sequence shown here is derived from an EMBL/GenBank/DDBJ whole genome shotgun (WGS) entry which is preliminary data.</text>
</comment>
<dbReference type="InterPro" id="IPR003599">
    <property type="entry name" value="Ig_sub"/>
</dbReference>
<feature type="signal peptide" evidence="11">
    <location>
        <begin position="1"/>
        <end position="19"/>
    </location>
</feature>
<feature type="transmembrane region" description="Helical" evidence="10">
    <location>
        <begin position="560"/>
        <end position="585"/>
    </location>
</feature>
<evidence type="ECO:0000256" key="4">
    <source>
        <dbReference type="ARBA" id="ARBA00022989"/>
    </source>
</evidence>
<keyword evidence="4 10" id="KW-1133">Transmembrane helix</keyword>
<dbReference type="Pfam" id="PF08205">
    <property type="entry name" value="C2-set_2"/>
    <property type="match status" value="1"/>
</dbReference>
<evidence type="ECO:0000256" key="11">
    <source>
        <dbReference type="SAM" id="SignalP"/>
    </source>
</evidence>
<dbReference type="Gene3D" id="2.60.40.10">
    <property type="entry name" value="Immunoglobulins"/>
    <property type="match status" value="5"/>
</dbReference>
<dbReference type="AlphaFoldDB" id="A0AAV2ZVQ9"/>
<dbReference type="PANTHER" id="PTHR11973:SF18">
    <property type="entry name" value="CELL SURFACE GLYCOPROTEIN MUC18"/>
    <property type="match status" value="1"/>
</dbReference>
<evidence type="ECO:0000256" key="6">
    <source>
        <dbReference type="ARBA" id="ARBA00023157"/>
    </source>
</evidence>
<reference evidence="13" key="1">
    <citation type="thesis" date="2020" institute="ProQuest LLC" country="789 East Eisenhower Parkway, Ann Arbor, MI, USA">
        <title>Comparative Genomics and Chromosome Evolution.</title>
        <authorList>
            <person name="Mudd A.B."/>
        </authorList>
    </citation>
    <scope>NUCLEOTIDE SEQUENCE</scope>
    <source>
        <strain evidence="13">1538</strain>
        <tissue evidence="13">Blood</tissue>
    </source>
</reference>
<evidence type="ECO:0000259" key="12">
    <source>
        <dbReference type="PROSITE" id="PS50835"/>
    </source>
</evidence>
<feature type="chain" id="PRO_5043640612" description="Ig-like domain-containing protein" evidence="11">
    <location>
        <begin position="20"/>
        <end position="644"/>
    </location>
</feature>
<dbReference type="InterPro" id="IPR013106">
    <property type="entry name" value="Ig_V-set"/>
</dbReference>